<accession>A0ABN8MKC6</accession>
<gene>
    <name evidence="2" type="ORF">PEVE_00037209</name>
</gene>
<evidence type="ECO:0000256" key="1">
    <source>
        <dbReference type="SAM" id="MobiDB-lite"/>
    </source>
</evidence>
<sequence length="231" mass="25560">MSIREIHELEVSLNVTSGSVREAHCTSRAGKSGYCNHVMSLLLELARYSLEDFDRIPEEAACKKGLPKEPIMKTSVQKDLTNKGIKPTLFDPRVKKKKRLDIRGVQVMQKELESIHPLIGFSHVIPKKPELGPVVIGSPLSFHLSSLEFNFTVVTNLEPAVNPAQADSSDIYKVSLPFHFPDLPEAVHFSSPDGLVIDPCSSSGKIGTIEMKCPEGKKNHTPEEAMQDESF</sequence>
<evidence type="ECO:0000313" key="3">
    <source>
        <dbReference type="Proteomes" id="UP001159427"/>
    </source>
</evidence>
<comment type="caution">
    <text evidence="2">The sequence shown here is derived from an EMBL/GenBank/DDBJ whole genome shotgun (WGS) entry which is preliminary data.</text>
</comment>
<dbReference type="Proteomes" id="UP001159427">
    <property type="component" value="Unassembled WGS sequence"/>
</dbReference>
<feature type="compositionally biased region" description="Basic and acidic residues" evidence="1">
    <location>
        <begin position="212"/>
        <end position="223"/>
    </location>
</feature>
<proteinExistence type="predicted"/>
<dbReference type="EMBL" id="CALNXI010000605">
    <property type="protein sequence ID" value="CAH3029999.1"/>
    <property type="molecule type" value="Genomic_DNA"/>
</dbReference>
<feature type="region of interest" description="Disordered" evidence="1">
    <location>
        <begin position="212"/>
        <end position="231"/>
    </location>
</feature>
<name>A0ABN8MKC6_9CNID</name>
<organism evidence="2 3">
    <name type="scientific">Porites evermanni</name>
    <dbReference type="NCBI Taxonomy" id="104178"/>
    <lineage>
        <taxon>Eukaryota</taxon>
        <taxon>Metazoa</taxon>
        <taxon>Cnidaria</taxon>
        <taxon>Anthozoa</taxon>
        <taxon>Hexacorallia</taxon>
        <taxon>Scleractinia</taxon>
        <taxon>Fungiina</taxon>
        <taxon>Poritidae</taxon>
        <taxon>Porites</taxon>
    </lineage>
</organism>
<reference evidence="2 3" key="1">
    <citation type="submission" date="2022-05" db="EMBL/GenBank/DDBJ databases">
        <authorList>
            <consortium name="Genoscope - CEA"/>
            <person name="William W."/>
        </authorList>
    </citation>
    <scope>NUCLEOTIDE SEQUENCE [LARGE SCALE GENOMIC DNA]</scope>
</reference>
<protein>
    <submittedName>
        <fullName evidence="2">Uncharacterized protein</fullName>
    </submittedName>
</protein>
<keyword evidence="3" id="KW-1185">Reference proteome</keyword>
<evidence type="ECO:0000313" key="2">
    <source>
        <dbReference type="EMBL" id="CAH3029999.1"/>
    </source>
</evidence>